<comment type="caution">
    <text evidence="5">Lacks conserved residue(s) required for the propagation of feature annotation.</text>
</comment>
<feature type="domain" description="SRCR" evidence="8">
    <location>
        <begin position="334"/>
        <end position="430"/>
    </location>
</feature>
<dbReference type="Gene3D" id="3.50.4.10">
    <property type="entry name" value="Hepatocyte Growth Factor"/>
    <property type="match status" value="1"/>
</dbReference>
<feature type="domain" description="SRCR" evidence="8">
    <location>
        <begin position="439"/>
        <end position="541"/>
    </location>
</feature>
<dbReference type="PROSITE" id="PS50923">
    <property type="entry name" value="SUSHI"/>
    <property type="match status" value="1"/>
</dbReference>
<dbReference type="Gene3D" id="3.10.250.10">
    <property type="entry name" value="SRCR-like domain"/>
    <property type="match status" value="2"/>
</dbReference>
<keyword evidence="6" id="KW-0768">Sushi</keyword>
<dbReference type="PANTHER" id="PTHR19331:SF465">
    <property type="entry name" value="EGG PEPTIDE SPERACT RECEPTOR"/>
    <property type="match status" value="1"/>
</dbReference>
<feature type="domain" description="Sushi" evidence="9">
    <location>
        <begin position="274"/>
        <end position="333"/>
    </location>
</feature>
<feature type="disulfide bond" evidence="5">
    <location>
        <begin position="511"/>
        <end position="521"/>
    </location>
</feature>
<feature type="disulfide bond" evidence="5">
    <location>
        <begin position="479"/>
        <end position="540"/>
    </location>
</feature>
<evidence type="ECO:0000313" key="12">
    <source>
        <dbReference type="Proteomes" id="UP001634394"/>
    </source>
</evidence>
<keyword evidence="1 7" id="KW-0732">Signal</keyword>
<dbReference type="SUPFAM" id="SSF56487">
    <property type="entry name" value="SRCR-like"/>
    <property type="match status" value="2"/>
</dbReference>
<organism evidence="11 12">
    <name type="scientific">Sinanodonta woodiana</name>
    <name type="common">Chinese pond mussel</name>
    <name type="synonym">Anodonta woodiana</name>
    <dbReference type="NCBI Taxonomy" id="1069815"/>
    <lineage>
        <taxon>Eukaryota</taxon>
        <taxon>Metazoa</taxon>
        <taxon>Spiralia</taxon>
        <taxon>Lophotrochozoa</taxon>
        <taxon>Mollusca</taxon>
        <taxon>Bivalvia</taxon>
        <taxon>Autobranchia</taxon>
        <taxon>Heteroconchia</taxon>
        <taxon>Palaeoheterodonta</taxon>
        <taxon>Unionida</taxon>
        <taxon>Unionoidea</taxon>
        <taxon>Unionidae</taxon>
        <taxon>Unioninae</taxon>
        <taxon>Sinanodonta</taxon>
    </lineage>
</organism>
<dbReference type="SMART" id="SM00473">
    <property type="entry name" value="PAN_AP"/>
    <property type="match status" value="1"/>
</dbReference>
<evidence type="ECO:0000313" key="11">
    <source>
        <dbReference type="EMBL" id="KAL3875790.1"/>
    </source>
</evidence>
<proteinExistence type="predicted"/>
<dbReference type="SMART" id="SM00202">
    <property type="entry name" value="SR"/>
    <property type="match status" value="1"/>
</dbReference>
<dbReference type="Pfam" id="PF00530">
    <property type="entry name" value="SRCR"/>
    <property type="match status" value="1"/>
</dbReference>
<dbReference type="InterPro" id="IPR001190">
    <property type="entry name" value="SRCR"/>
</dbReference>
<protein>
    <submittedName>
        <fullName evidence="11">Uncharacterized protein</fullName>
    </submittedName>
</protein>
<dbReference type="PROSITE" id="PS50948">
    <property type="entry name" value="PAN"/>
    <property type="match status" value="1"/>
</dbReference>
<sequence length="542" mass="60421">MKWSSWMSVWLASGLLSLQTGIVYSNTCTSSSPLKLENGKSLQGFRIWALQVRDILQCARACVQQTICRSFNFDNKTNFCELNSKIKEEKPEFVVDNAAMVYSDISKWEPEIFPECFNKPCPENAVCLPKALAEPGCEFACLDILVSCSEGKTYGQNKSYPCPKGQKGSGFSICQADSTWSEINFSGCEVIFNSLCIDQAVCDPINGTCSQNKCLCRNGGVYDADQATCNYGVFGQLCSSPDHCKSINGSCSSSQRCVCSPGMTYSEEYRLCLSECGQPSNFELTISSGGLLAYSTRQVQCAERLQAAGVDNDTIVCQQNGSWSQPQQIDCRGFRFANTTGAVTEGQLEMFFKHEWRHVSMDYWNSVWTRTACESMNFRYGGSWYGPSVFGATPIGWKLWRMTDKCENPINCSKSEISDGFLNAVGITCFTEILNRSNVRLVNNTSNNAKEGYVELLYRGEWGAVCQGFWGDNEVDVLCKMMSMQRDGIAVWSSYYIANVTASFWTYGMQCTKNETSIFECRNMGWNKTLLCLGRATARCKV</sequence>
<feature type="domain" description="Apple" evidence="10">
    <location>
        <begin position="28"/>
        <end position="106"/>
    </location>
</feature>
<evidence type="ECO:0000256" key="5">
    <source>
        <dbReference type="PROSITE-ProRule" id="PRU00196"/>
    </source>
</evidence>
<keyword evidence="2" id="KW-0677">Repeat</keyword>
<evidence type="ECO:0000256" key="6">
    <source>
        <dbReference type="PROSITE-ProRule" id="PRU00302"/>
    </source>
</evidence>
<evidence type="ECO:0000256" key="4">
    <source>
        <dbReference type="ARBA" id="ARBA00023180"/>
    </source>
</evidence>
<feature type="chain" id="PRO_5044798969" evidence="7">
    <location>
        <begin position="26"/>
        <end position="542"/>
    </location>
</feature>
<comment type="caution">
    <text evidence="11">The sequence shown here is derived from an EMBL/GenBank/DDBJ whole genome shotgun (WGS) entry which is preliminary data.</text>
</comment>
<evidence type="ECO:0000259" key="8">
    <source>
        <dbReference type="PROSITE" id="PS50287"/>
    </source>
</evidence>
<evidence type="ECO:0000256" key="1">
    <source>
        <dbReference type="ARBA" id="ARBA00022729"/>
    </source>
</evidence>
<dbReference type="Proteomes" id="UP001634394">
    <property type="component" value="Unassembled WGS sequence"/>
</dbReference>
<dbReference type="PANTHER" id="PTHR19331">
    <property type="entry name" value="SCAVENGER RECEPTOR DOMAIN-CONTAINING"/>
    <property type="match status" value="1"/>
</dbReference>
<evidence type="ECO:0000259" key="10">
    <source>
        <dbReference type="PROSITE" id="PS50948"/>
    </source>
</evidence>
<evidence type="ECO:0000259" key="9">
    <source>
        <dbReference type="PROSITE" id="PS50923"/>
    </source>
</evidence>
<reference evidence="11 12" key="1">
    <citation type="submission" date="2024-11" db="EMBL/GenBank/DDBJ databases">
        <title>Chromosome-level genome assembly of the freshwater bivalve Anodonta woodiana.</title>
        <authorList>
            <person name="Chen X."/>
        </authorList>
    </citation>
    <scope>NUCLEOTIDE SEQUENCE [LARGE SCALE GENOMIC DNA]</scope>
    <source>
        <strain evidence="11">MN2024</strain>
        <tissue evidence="11">Gills</tissue>
    </source>
</reference>
<evidence type="ECO:0000256" key="7">
    <source>
        <dbReference type="SAM" id="SignalP"/>
    </source>
</evidence>
<dbReference type="PROSITE" id="PS50287">
    <property type="entry name" value="SRCR_2"/>
    <property type="match status" value="2"/>
</dbReference>
<dbReference type="InterPro" id="IPR036772">
    <property type="entry name" value="SRCR-like_dom_sf"/>
</dbReference>
<accession>A0ABD3WQJ9</accession>
<keyword evidence="12" id="KW-1185">Reference proteome</keyword>
<evidence type="ECO:0000256" key="2">
    <source>
        <dbReference type="ARBA" id="ARBA00022737"/>
    </source>
</evidence>
<keyword evidence="4" id="KW-0325">Glycoprotein</keyword>
<dbReference type="AlphaFoldDB" id="A0ABD3WQJ9"/>
<name>A0ABD3WQJ9_SINWO</name>
<keyword evidence="3 5" id="KW-1015">Disulfide bond</keyword>
<dbReference type="InterPro" id="IPR000436">
    <property type="entry name" value="Sushi_SCR_CCP_dom"/>
</dbReference>
<gene>
    <name evidence="11" type="ORF">ACJMK2_033707</name>
</gene>
<dbReference type="InterPro" id="IPR003609">
    <property type="entry name" value="Pan_app"/>
</dbReference>
<dbReference type="Pfam" id="PF00024">
    <property type="entry name" value="PAN_1"/>
    <property type="match status" value="1"/>
</dbReference>
<dbReference type="EMBL" id="JBJQND010000005">
    <property type="protein sequence ID" value="KAL3875790.1"/>
    <property type="molecule type" value="Genomic_DNA"/>
</dbReference>
<dbReference type="SUPFAM" id="SSF57414">
    <property type="entry name" value="Hairpin loop containing domain-like"/>
    <property type="match status" value="1"/>
</dbReference>
<evidence type="ECO:0000256" key="3">
    <source>
        <dbReference type="ARBA" id="ARBA00023157"/>
    </source>
</evidence>
<feature type="signal peptide" evidence="7">
    <location>
        <begin position="1"/>
        <end position="25"/>
    </location>
</feature>